<dbReference type="OrthoDB" id="1491239at2"/>
<organism evidence="2 3">
    <name type="scientific">Flavobacterium gillisiae</name>
    <dbReference type="NCBI Taxonomy" id="150146"/>
    <lineage>
        <taxon>Bacteria</taxon>
        <taxon>Pseudomonadati</taxon>
        <taxon>Bacteroidota</taxon>
        <taxon>Flavobacteriia</taxon>
        <taxon>Flavobacteriales</taxon>
        <taxon>Flavobacteriaceae</taxon>
        <taxon>Flavobacterium</taxon>
    </lineage>
</organism>
<gene>
    <name evidence="2" type="ORF">SAMN05443667_106130</name>
</gene>
<dbReference type="STRING" id="150146.SAMN05443667_106130"/>
<reference evidence="3" key="1">
    <citation type="submission" date="2016-10" db="EMBL/GenBank/DDBJ databases">
        <authorList>
            <person name="Varghese N."/>
            <person name="Submissions S."/>
        </authorList>
    </citation>
    <scope>NUCLEOTIDE SEQUENCE [LARGE SCALE GENOMIC DNA]</scope>
    <source>
        <strain evidence="3">DSM 22376</strain>
    </source>
</reference>
<dbReference type="AlphaFoldDB" id="A0A1H4CNB4"/>
<accession>A0A1H4CNB4</accession>
<keyword evidence="3" id="KW-1185">Reference proteome</keyword>
<sequence>MIKKIIISACLLLSLVSFAQEGTSSPYSYYGIGDVRFKGTVENRSMAGVAVEQDSIHINLQNPASFANLKFTTFALGGTYNTTTVKSDSKSEKARRTMLDYLAVGLPFGKVGVGFGLIPYSSVGYKIESITDDANTNNRRYNGSGGLNKAFLGVGYKINSNFSIGADAQYNFGKIETTSLEFITGVPVGTSEKNRADLSGVNFDIGAMFKAKLNNKLNVYSSLNYTLENTLTSKNTRNIATVAYNSGFDLSAVDILAEQSSVVELKFPSKISLSAGIGESQKWLIGGKVAYSKASAQANEYNNASNVGYGKYGSVSLGGYFMPDYNSFSSYAKRIVYRGGLKYEKTGLVVNGESINDVGLTLGLGLPITGTISNVNIGFELGKKGTTSAGLVQENYANISIGFSLNDKWFVQRKFQ</sequence>
<evidence type="ECO:0000256" key="1">
    <source>
        <dbReference type="SAM" id="SignalP"/>
    </source>
</evidence>
<feature type="chain" id="PRO_5011547374" description="Long-chain fatty acid transport protein" evidence="1">
    <location>
        <begin position="20"/>
        <end position="416"/>
    </location>
</feature>
<keyword evidence="1" id="KW-0732">Signal</keyword>
<feature type="signal peptide" evidence="1">
    <location>
        <begin position="1"/>
        <end position="19"/>
    </location>
</feature>
<dbReference type="SUPFAM" id="SSF56935">
    <property type="entry name" value="Porins"/>
    <property type="match status" value="1"/>
</dbReference>
<dbReference type="Gene3D" id="2.40.160.60">
    <property type="entry name" value="Outer membrane protein transport protein (OMPP1/FadL/TodX)"/>
    <property type="match status" value="1"/>
</dbReference>
<evidence type="ECO:0000313" key="2">
    <source>
        <dbReference type="EMBL" id="SEA61951.1"/>
    </source>
</evidence>
<name>A0A1H4CNB4_9FLAO</name>
<evidence type="ECO:0000313" key="3">
    <source>
        <dbReference type="Proteomes" id="UP000198951"/>
    </source>
</evidence>
<protein>
    <recommendedName>
        <fullName evidence="4">Long-chain fatty acid transport protein</fullName>
    </recommendedName>
</protein>
<dbReference type="RefSeq" id="WP_091088951.1">
    <property type="nucleotide sequence ID" value="NZ_FNRD01000006.1"/>
</dbReference>
<dbReference type="Proteomes" id="UP000198951">
    <property type="component" value="Unassembled WGS sequence"/>
</dbReference>
<evidence type="ECO:0008006" key="4">
    <source>
        <dbReference type="Google" id="ProtNLM"/>
    </source>
</evidence>
<dbReference type="EMBL" id="FNRD01000006">
    <property type="protein sequence ID" value="SEA61951.1"/>
    <property type="molecule type" value="Genomic_DNA"/>
</dbReference>
<proteinExistence type="predicted"/>